<dbReference type="Proteomes" id="UP000335636">
    <property type="component" value="Unassembled WGS sequence"/>
</dbReference>
<keyword evidence="2" id="KW-1185">Reference proteome</keyword>
<proteinExistence type="predicted"/>
<evidence type="ECO:0000313" key="2">
    <source>
        <dbReference type="Proteomes" id="UP000335636"/>
    </source>
</evidence>
<gene>
    <name evidence="1" type="ORF">MONAX_5E022938</name>
</gene>
<dbReference type="EMBL" id="CABDUW010000141">
    <property type="protein sequence ID" value="VTJ60221.1"/>
    <property type="molecule type" value="Genomic_DNA"/>
</dbReference>
<evidence type="ECO:0000313" key="1">
    <source>
        <dbReference type="EMBL" id="VTJ60221.1"/>
    </source>
</evidence>
<dbReference type="AlphaFoldDB" id="A0A5E4AU38"/>
<accession>A0A5E4AU38</accession>
<name>A0A5E4AU38_MARMO</name>
<protein>
    <submittedName>
        <fullName evidence="1">Uncharacterized protein</fullName>
    </submittedName>
</protein>
<feature type="non-terminal residue" evidence="1">
    <location>
        <position position="1"/>
    </location>
</feature>
<organism evidence="1 2">
    <name type="scientific">Marmota monax</name>
    <name type="common">Woodchuck</name>
    <dbReference type="NCBI Taxonomy" id="9995"/>
    <lineage>
        <taxon>Eukaryota</taxon>
        <taxon>Metazoa</taxon>
        <taxon>Chordata</taxon>
        <taxon>Craniata</taxon>
        <taxon>Vertebrata</taxon>
        <taxon>Euteleostomi</taxon>
        <taxon>Mammalia</taxon>
        <taxon>Eutheria</taxon>
        <taxon>Euarchontoglires</taxon>
        <taxon>Glires</taxon>
        <taxon>Rodentia</taxon>
        <taxon>Sciuromorpha</taxon>
        <taxon>Sciuridae</taxon>
        <taxon>Xerinae</taxon>
        <taxon>Marmotini</taxon>
        <taxon>Marmota</taxon>
    </lineage>
</organism>
<sequence>LTFRPAPPCVDIRVTETSDSVLLVLKVSRSRFRSVIRGVTLDRVLFYVLSGPLHRDTNSRGSS</sequence>
<comment type="caution">
    <text evidence="1">The sequence shown here is derived from an EMBL/GenBank/DDBJ whole genome shotgun (WGS) entry which is preliminary data.</text>
</comment>
<reference evidence="1" key="1">
    <citation type="submission" date="2019-04" db="EMBL/GenBank/DDBJ databases">
        <authorList>
            <person name="Alioto T."/>
            <person name="Alioto T."/>
        </authorList>
    </citation>
    <scope>NUCLEOTIDE SEQUENCE [LARGE SCALE GENOMIC DNA]</scope>
</reference>